<dbReference type="HOGENOM" id="CLU_1538314_0_0_5"/>
<dbReference type="AlphaFoldDB" id="B1LXD2"/>
<dbReference type="STRING" id="426355.Mrad2831_5306"/>
<accession>B1LXD2</accession>
<dbReference type="Proteomes" id="UP000006589">
    <property type="component" value="Chromosome"/>
</dbReference>
<protein>
    <submittedName>
        <fullName evidence="1">Uncharacterized protein</fullName>
    </submittedName>
</protein>
<dbReference type="KEGG" id="mrd:Mrad2831_5306"/>
<dbReference type="EMBL" id="CP001001">
    <property type="protein sequence ID" value="ACB27253.1"/>
    <property type="molecule type" value="Genomic_DNA"/>
</dbReference>
<reference evidence="1 2" key="1">
    <citation type="submission" date="2008-03" db="EMBL/GenBank/DDBJ databases">
        <title>Complete sequence of chromosome of Methylobacterium radiotolerans JCM 2831.</title>
        <authorList>
            <consortium name="US DOE Joint Genome Institute"/>
            <person name="Copeland A."/>
            <person name="Lucas S."/>
            <person name="Lapidus A."/>
            <person name="Glavina del Rio T."/>
            <person name="Dalin E."/>
            <person name="Tice H."/>
            <person name="Bruce D."/>
            <person name="Goodwin L."/>
            <person name="Pitluck S."/>
            <person name="Kiss H."/>
            <person name="Brettin T."/>
            <person name="Detter J.C."/>
            <person name="Han C."/>
            <person name="Kuske C.R."/>
            <person name="Schmutz J."/>
            <person name="Larimer F."/>
            <person name="Land M."/>
            <person name="Hauser L."/>
            <person name="Kyrpides N."/>
            <person name="Mikhailova N."/>
            <person name="Marx C.J."/>
            <person name="Richardson P."/>
        </authorList>
    </citation>
    <scope>NUCLEOTIDE SEQUENCE [LARGE SCALE GENOMIC DNA]</scope>
    <source>
        <strain evidence="2">ATCC 27329 / DSM 1819 / JCM 2831 / NBRC 15690 / NCIMB 10815 / 0-1</strain>
    </source>
</reference>
<organism evidence="1 2">
    <name type="scientific">Methylobacterium radiotolerans (strain ATCC 27329 / DSM 1819 / JCM 2831 / NBRC 15690 / NCIMB 10815 / 0-1)</name>
    <dbReference type="NCBI Taxonomy" id="426355"/>
    <lineage>
        <taxon>Bacteria</taxon>
        <taxon>Pseudomonadati</taxon>
        <taxon>Pseudomonadota</taxon>
        <taxon>Alphaproteobacteria</taxon>
        <taxon>Hyphomicrobiales</taxon>
        <taxon>Methylobacteriaceae</taxon>
        <taxon>Methylobacterium</taxon>
    </lineage>
</organism>
<gene>
    <name evidence="1" type="ordered locus">Mrad2831_5306</name>
</gene>
<evidence type="ECO:0000313" key="1">
    <source>
        <dbReference type="EMBL" id="ACB27253.1"/>
    </source>
</evidence>
<dbReference type="PATRIC" id="fig|426355.14.peg.5360"/>
<name>B1LXD2_METRJ</name>
<proteinExistence type="predicted"/>
<evidence type="ECO:0000313" key="2">
    <source>
        <dbReference type="Proteomes" id="UP000006589"/>
    </source>
</evidence>
<sequence length="174" mass="18890">MIRLAYVDPATFEIPDGWTAVGFLDAGAVLAYDADRRPQRVEGGIATPLDSADVNAGLAPAVEEAASRLWPEGWSYAMAECFGLNRRSLQRDRIARNGLHPAVLRELGSLSCHDDAEGIGRLAHALAWYADRCSDRDHPADRLADAEQGALNALAGLRRVRRGRVTKPDGDTDK</sequence>